<evidence type="ECO:0000313" key="2">
    <source>
        <dbReference type="Proteomes" id="UP000830395"/>
    </source>
</evidence>
<accession>A0ACC5YYR2</accession>
<proteinExistence type="predicted"/>
<keyword evidence="2" id="KW-1185">Reference proteome</keyword>
<comment type="caution">
    <text evidence="1">The sequence shown here is derived from an EMBL/GenBank/DDBJ whole genome shotgun (WGS) entry which is preliminary data.</text>
</comment>
<gene>
    <name evidence="1" type="ORF">PDJAM_G00055840</name>
</gene>
<dbReference type="EMBL" id="CM040988">
    <property type="protein sequence ID" value="MCJ8740171.1"/>
    <property type="molecule type" value="Genomic_DNA"/>
</dbReference>
<reference evidence="1" key="1">
    <citation type="submission" date="2020-02" db="EMBL/GenBank/DDBJ databases">
        <title>Genome sequencing of the panga catfish, Pangasius djambal.</title>
        <authorList>
            <person name="Wen M."/>
            <person name="Zahm M."/>
            <person name="Roques C."/>
            <person name="Cabau C."/>
            <person name="Klopp C."/>
            <person name="Donnadieu C."/>
            <person name="Jouanno E."/>
            <person name="Avarre J.-C."/>
            <person name="Campet M."/>
            <person name="Ha T."/>
            <person name="Dugue R."/>
            <person name="Lampietro C."/>
            <person name="Louis A."/>
            <person name="Herpin A."/>
            <person name="Echchiki A."/>
            <person name="Berthelot C."/>
            <person name="Parey E."/>
            <person name="Roest-Crollius H."/>
            <person name="Braasch I."/>
            <person name="Postlethwait J.H."/>
            <person name="Bobe J."/>
            <person name="Montfort J."/>
            <person name="Bouchez O."/>
            <person name="Begum T."/>
            <person name="Schartl M."/>
            <person name="Gustiano R."/>
            <person name="Guiguen Y."/>
        </authorList>
    </citation>
    <scope>NUCLEOTIDE SEQUENCE</scope>
    <source>
        <strain evidence="1">Pdj_M5554</strain>
    </source>
</reference>
<sequence>MLCVAKPRSETEAREDEDALARRVHITFPELCTDRRWLSTPGPVSHACRGGVSEALASSPRLSPDLWLHDERGSAGSAE</sequence>
<evidence type="ECO:0000313" key="1">
    <source>
        <dbReference type="EMBL" id="MCJ8740171.1"/>
    </source>
</evidence>
<organism evidence="1 2">
    <name type="scientific">Pangasius djambal</name>
    <dbReference type="NCBI Taxonomy" id="1691987"/>
    <lineage>
        <taxon>Eukaryota</taxon>
        <taxon>Metazoa</taxon>
        <taxon>Chordata</taxon>
        <taxon>Craniata</taxon>
        <taxon>Vertebrata</taxon>
        <taxon>Euteleostomi</taxon>
        <taxon>Actinopterygii</taxon>
        <taxon>Neopterygii</taxon>
        <taxon>Teleostei</taxon>
        <taxon>Ostariophysi</taxon>
        <taxon>Siluriformes</taxon>
        <taxon>Pangasiidae</taxon>
        <taxon>Pangasius</taxon>
    </lineage>
</organism>
<protein>
    <submittedName>
        <fullName evidence="1">Uncharacterized protein</fullName>
    </submittedName>
</protein>
<name>A0ACC5YYR2_9TELE</name>
<dbReference type="Proteomes" id="UP000830395">
    <property type="component" value="Chromosome 14"/>
</dbReference>